<dbReference type="PANTHER" id="PTHR30023">
    <property type="entry name" value="D-ALANYL-D-ALANINE CARBOXYPEPTIDASE"/>
    <property type="match status" value="1"/>
</dbReference>
<keyword evidence="3" id="KW-0121">Carboxypeptidase</keyword>
<comment type="similarity">
    <text evidence="1">Belongs to the peptidase S13 family.</text>
</comment>
<keyword evidence="2 3" id="KW-0378">Hydrolase</keyword>
<dbReference type="EC" id="3.4.16.4" evidence="3"/>
<dbReference type="SUPFAM" id="SSF56601">
    <property type="entry name" value="beta-lactamase/transpeptidase-like"/>
    <property type="match status" value="1"/>
</dbReference>
<dbReference type="EMBL" id="JBHRYQ010000001">
    <property type="protein sequence ID" value="MFC3809996.1"/>
    <property type="molecule type" value="Genomic_DNA"/>
</dbReference>
<dbReference type="NCBIfam" id="TIGR00666">
    <property type="entry name" value="PBP4"/>
    <property type="match status" value="1"/>
</dbReference>
<dbReference type="RefSeq" id="WP_379840177.1">
    <property type="nucleotide sequence ID" value="NZ_JBHRYQ010000001.1"/>
</dbReference>
<accession>A0ABV7YSZ8</accession>
<dbReference type="Gene3D" id="3.40.710.10">
    <property type="entry name" value="DD-peptidase/beta-lactamase superfamily"/>
    <property type="match status" value="2"/>
</dbReference>
<organism evidence="3 4">
    <name type="scientific">Lacihabitans lacunae</name>
    <dbReference type="NCBI Taxonomy" id="1028214"/>
    <lineage>
        <taxon>Bacteria</taxon>
        <taxon>Pseudomonadati</taxon>
        <taxon>Bacteroidota</taxon>
        <taxon>Cytophagia</taxon>
        <taxon>Cytophagales</taxon>
        <taxon>Leadbetterellaceae</taxon>
        <taxon>Lacihabitans</taxon>
    </lineage>
</organism>
<proteinExistence type="inferred from homology"/>
<dbReference type="Pfam" id="PF02113">
    <property type="entry name" value="Peptidase_S13"/>
    <property type="match status" value="1"/>
</dbReference>
<dbReference type="Proteomes" id="UP001595616">
    <property type="component" value="Unassembled WGS sequence"/>
</dbReference>
<gene>
    <name evidence="3" type="primary">dacB</name>
    <name evidence="3" type="ORF">ACFOOI_04975</name>
</gene>
<evidence type="ECO:0000256" key="1">
    <source>
        <dbReference type="ARBA" id="ARBA00006096"/>
    </source>
</evidence>
<sequence>MHPEVQISVFVKKTSNDSTMFSYNSDLNLPPASTLKLLSTGLAFQKLGSQFRFKSNIILNGQLNEGIFTGKIIIDTQSDPSFGSKRFNLNPEREIILALKNKEIKAVKGDIEIITDNNTFKVPLSWQIGDIGNYFGAFPMRFNFDENIVSYYFDAKNMEGQSADLVKTEPLASNWEIINQVKIGPRNSGDQVNVISIPGNNTIILIGSIPAGARSFKIKGANPTPALTFKENLKTELLKNQISFNQEIPNDSLLSKFDTLTVLESPKLEDIITECNHKSVNFFADGLGVYLTELENSDFESFYRLKAKERDINFSKTHLIDGSGLSASNLISTRNMCDFLQKLSTMSDFNSFLKTIPIVGKSGTVKYLDPRNKTNGKIYAKSGTISGVKNYSGYFFDDKNEIYSFAFYCSGINDTAQSDLRNFTKDFFSKLVEIK</sequence>
<comment type="caution">
    <text evidence="3">The sequence shown here is derived from an EMBL/GenBank/DDBJ whole genome shotgun (WGS) entry which is preliminary data.</text>
</comment>
<dbReference type="GO" id="GO:0009002">
    <property type="term" value="F:serine-type D-Ala-D-Ala carboxypeptidase activity"/>
    <property type="evidence" value="ECO:0007669"/>
    <property type="project" value="UniProtKB-EC"/>
</dbReference>
<evidence type="ECO:0000256" key="2">
    <source>
        <dbReference type="ARBA" id="ARBA00022801"/>
    </source>
</evidence>
<evidence type="ECO:0000313" key="3">
    <source>
        <dbReference type="EMBL" id="MFC3809996.1"/>
    </source>
</evidence>
<evidence type="ECO:0000313" key="4">
    <source>
        <dbReference type="Proteomes" id="UP001595616"/>
    </source>
</evidence>
<protein>
    <submittedName>
        <fullName evidence="3">D-alanyl-D-alanine carboxypeptidase/D-alanyl-D-alanine-endopeptidase</fullName>
        <ecNumber evidence="3">3.4.16.4</ecNumber>
    </submittedName>
</protein>
<dbReference type="PANTHER" id="PTHR30023:SF0">
    <property type="entry name" value="PENICILLIN-SENSITIVE CARBOXYPEPTIDASE A"/>
    <property type="match status" value="1"/>
</dbReference>
<keyword evidence="4" id="KW-1185">Reference proteome</keyword>
<dbReference type="InterPro" id="IPR012338">
    <property type="entry name" value="Beta-lactam/transpept-like"/>
</dbReference>
<keyword evidence="3" id="KW-0645">Protease</keyword>
<dbReference type="InterPro" id="IPR000667">
    <property type="entry name" value="Peptidase_S13"/>
</dbReference>
<dbReference type="PRINTS" id="PR00922">
    <property type="entry name" value="DADACBPTASE3"/>
</dbReference>
<reference evidence="4" key="1">
    <citation type="journal article" date="2019" name="Int. J. Syst. Evol. Microbiol.">
        <title>The Global Catalogue of Microorganisms (GCM) 10K type strain sequencing project: providing services to taxonomists for standard genome sequencing and annotation.</title>
        <authorList>
            <consortium name="The Broad Institute Genomics Platform"/>
            <consortium name="The Broad Institute Genome Sequencing Center for Infectious Disease"/>
            <person name="Wu L."/>
            <person name="Ma J."/>
        </authorList>
    </citation>
    <scope>NUCLEOTIDE SEQUENCE [LARGE SCALE GENOMIC DNA]</scope>
    <source>
        <strain evidence="4">CECT 7956</strain>
    </source>
</reference>
<name>A0ABV7YSZ8_9BACT</name>